<dbReference type="PROSITE" id="PS00893">
    <property type="entry name" value="NUDIX_BOX"/>
    <property type="match status" value="1"/>
</dbReference>
<gene>
    <name evidence="6" type="primary">nudJ</name>
    <name evidence="8" type="ORF">DFR34_12616</name>
</gene>
<dbReference type="GO" id="GO:0017110">
    <property type="term" value="F:nucleoside diphosphate phosphatase activity"/>
    <property type="evidence" value="ECO:0007669"/>
    <property type="project" value="InterPro"/>
</dbReference>
<protein>
    <recommendedName>
        <fullName evidence="4 6">Phosphatase NudJ</fullName>
        <ecNumber evidence="6">3.6.1.-</ecNumber>
    </recommendedName>
</protein>
<dbReference type="InterPro" id="IPR020084">
    <property type="entry name" value="NUDIX_hydrolase_CS"/>
</dbReference>
<comment type="caution">
    <text evidence="8">The sequence shown here is derived from an EMBL/GenBank/DDBJ whole genome shotgun (WGS) entry which is preliminary data.</text>
</comment>
<dbReference type="OrthoDB" id="8594221at2"/>
<keyword evidence="9" id="KW-1185">Reference proteome</keyword>
<evidence type="ECO:0000256" key="6">
    <source>
        <dbReference type="RuleBase" id="RU364043"/>
    </source>
</evidence>
<evidence type="ECO:0000256" key="2">
    <source>
        <dbReference type="ARBA" id="ARBA00007608"/>
    </source>
</evidence>
<evidence type="ECO:0000256" key="1">
    <source>
        <dbReference type="ARBA" id="ARBA00001946"/>
    </source>
</evidence>
<name>A0A318KHW8_9NEIS</name>
<dbReference type="GO" id="GO:0004787">
    <property type="term" value="F:thiamine diphosphate phosphatase activity"/>
    <property type="evidence" value="ECO:0007669"/>
    <property type="project" value="InterPro"/>
</dbReference>
<keyword evidence="6" id="KW-0460">Magnesium</keyword>
<organism evidence="8 9">
    <name type="scientific">Rivihabitans pingtungensis</name>
    <dbReference type="NCBI Taxonomy" id="1054498"/>
    <lineage>
        <taxon>Bacteria</taxon>
        <taxon>Pseudomonadati</taxon>
        <taxon>Pseudomonadota</taxon>
        <taxon>Betaproteobacteria</taxon>
        <taxon>Neisseriales</taxon>
        <taxon>Aquaspirillaceae</taxon>
        <taxon>Rivihabitans</taxon>
    </lineage>
</organism>
<dbReference type="GO" id="GO:0017111">
    <property type="term" value="F:ribonucleoside triphosphate phosphatase activity"/>
    <property type="evidence" value="ECO:0007669"/>
    <property type="project" value="InterPro"/>
</dbReference>
<dbReference type="SUPFAM" id="SSF55811">
    <property type="entry name" value="Nudix"/>
    <property type="match status" value="1"/>
</dbReference>
<dbReference type="CDD" id="cd03675">
    <property type="entry name" value="NUDIX_Hydrolase"/>
    <property type="match status" value="1"/>
</dbReference>
<evidence type="ECO:0000313" key="8">
    <source>
        <dbReference type="EMBL" id="PXX75243.1"/>
    </source>
</evidence>
<comment type="subunit">
    <text evidence="3 6">Monomer.</text>
</comment>
<evidence type="ECO:0000256" key="3">
    <source>
        <dbReference type="ARBA" id="ARBA00011245"/>
    </source>
</evidence>
<dbReference type="InterPro" id="IPR033713">
    <property type="entry name" value="NudJ"/>
</dbReference>
<dbReference type="InterPro" id="IPR015797">
    <property type="entry name" value="NUDIX_hydrolase-like_dom_sf"/>
</dbReference>
<comment type="similarity">
    <text evidence="2 6">Belongs to the Nudix hydrolase family. NudJ subfamily.</text>
</comment>
<proteinExistence type="inferred from homology"/>
<dbReference type="PANTHER" id="PTHR43222">
    <property type="entry name" value="NUDIX HYDROLASE 23"/>
    <property type="match status" value="1"/>
</dbReference>
<dbReference type="InterPro" id="IPR000086">
    <property type="entry name" value="NUDIX_hydrolase_dom"/>
</dbReference>
<accession>A0A318KHW8</accession>
<dbReference type="EC" id="3.6.1.-" evidence="6"/>
<dbReference type="Pfam" id="PF00293">
    <property type="entry name" value="NUDIX"/>
    <property type="match status" value="1"/>
</dbReference>
<dbReference type="EMBL" id="QJKI01000026">
    <property type="protein sequence ID" value="PXX75243.1"/>
    <property type="molecule type" value="Genomic_DNA"/>
</dbReference>
<reference evidence="8 9" key="1">
    <citation type="submission" date="2018-05" db="EMBL/GenBank/DDBJ databases">
        <title>Genomic Encyclopedia of Type Strains, Phase IV (KMG-IV): sequencing the most valuable type-strain genomes for metagenomic binning, comparative biology and taxonomic classification.</title>
        <authorList>
            <person name="Goeker M."/>
        </authorList>
    </citation>
    <scope>NUCLEOTIDE SEQUENCE [LARGE SCALE GENOMIC DNA]</scope>
    <source>
        <strain evidence="8 9">DSM 29661</strain>
    </source>
</reference>
<dbReference type="RefSeq" id="WP_110391864.1">
    <property type="nucleotide sequence ID" value="NZ_CALCOA010000112.1"/>
</dbReference>
<evidence type="ECO:0000259" key="7">
    <source>
        <dbReference type="PROSITE" id="PS51462"/>
    </source>
</evidence>
<comment type="cofactor">
    <cofactor evidence="1 6">
        <name>Mg(2+)</name>
        <dbReference type="ChEBI" id="CHEBI:18420"/>
    </cofactor>
</comment>
<evidence type="ECO:0000256" key="4">
    <source>
        <dbReference type="ARBA" id="ARBA00015552"/>
    </source>
</evidence>
<dbReference type="AlphaFoldDB" id="A0A318KHW8"/>
<dbReference type="Proteomes" id="UP000247555">
    <property type="component" value="Unassembled WGS sequence"/>
</dbReference>
<dbReference type="Gene3D" id="3.90.79.10">
    <property type="entry name" value="Nucleoside Triphosphate Pyrophosphohydrolase"/>
    <property type="match status" value="1"/>
</dbReference>
<sequence length="154" mass="17177">MVRELQWKPNATVAAVVERDGEFLLVEEHTEAGVRLNQPAGHWEHGESILDAVRRETLEETGYHFEPTALLGVYVSPRPDSEVVYLRFAFVGQITGHDSQRALDAGIIAARWLSRDAALADPARLRSPMVSRCIEDYLSGQRYPLDLIRAVPAG</sequence>
<evidence type="ECO:0000256" key="5">
    <source>
        <dbReference type="ARBA" id="ARBA00022801"/>
    </source>
</evidence>
<dbReference type="PROSITE" id="PS51462">
    <property type="entry name" value="NUDIX"/>
    <property type="match status" value="1"/>
</dbReference>
<dbReference type="PANTHER" id="PTHR43222:SF11">
    <property type="entry name" value="PHOSPHATASE NUDJ"/>
    <property type="match status" value="1"/>
</dbReference>
<evidence type="ECO:0000313" key="9">
    <source>
        <dbReference type="Proteomes" id="UP000247555"/>
    </source>
</evidence>
<feature type="domain" description="Nudix hydrolase" evidence="7">
    <location>
        <begin position="6"/>
        <end position="135"/>
    </location>
</feature>
<keyword evidence="5 6" id="KW-0378">Hydrolase</keyword>